<feature type="region of interest" description="Disordered" evidence="1">
    <location>
        <begin position="42"/>
        <end position="63"/>
    </location>
</feature>
<feature type="non-terminal residue" evidence="2">
    <location>
        <position position="1"/>
    </location>
</feature>
<evidence type="ECO:0000313" key="3">
    <source>
        <dbReference type="Proteomes" id="UP000779574"/>
    </source>
</evidence>
<dbReference type="Proteomes" id="UP000779574">
    <property type="component" value="Unassembled WGS sequence"/>
</dbReference>
<proteinExistence type="predicted"/>
<feature type="non-terminal residue" evidence="2">
    <location>
        <position position="322"/>
    </location>
</feature>
<reference evidence="2" key="2">
    <citation type="submission" date="2021-08" db="EMBL/GenBank/DDBJ databases">
        <authorList>
            <person name="Gostincar C."/>
            <person name="Sun X."/>
            <person name="Song Z."/>
            <person name="Gunde-Cimerman N."/>
        </authorList>
    </citation>
    <scope>NUCLEOTIDE SEQUENCE</scope>
    <source>
        <strain evidence="2">EXF-9911</strain>
    </source>
</reference>
<dbReference type="AlphaFoldDB" id="A0A9P8JGJ6"/>
<accession>A0A9P8JGJ6</accession>
<gene>
    <name evidence="2" type="ORF">KCU76_g123</name>
</gene>
<organism evidence="2 3">
    <name type="scientific">Aureobasidium melanogenum</name>
    <name type="common">Aureobasidium pullulans var. melanogenum</name>
    <dbReference type="NCBI Taxonomy" id="46634"/>
    <lineage>
        <taxon>Eukaryota</taxon>
        <taxon>Fungi</taxon>
        <taxon>Dikarya</taxon>
        <taxon>Ascomycota</taxon>
        <taxon>Pezizomycotina</taxon>
        <taxon>Dothideomycetes</taxon>
        <taxon>Dothideomycetidae</taxon>
        <taxon>Dothideales</taxon>
        <taxon>Saccotheciaceae</taxon>
        <taxon>Aureobasidium</taxon>
    </lineage>
</organism>
<protein>
    <submittedName>
        <fullName evidence="2">Uncharacterized protein</fullName>
    </submittedName>
</protein>
<evidence type="ECO:0000313" key="2">
    <source>
        <dbReference type="EMBL" id="KAG9701397.1"/>
    </source>
</evidence>
<dbReference type="EMBL" id="JAHFXF010000001">
    <property type="protein sequence ID" value="KAG9701397.1"/>
    <property type="molecule type" value="Genomic_DNA"/>
</dbReference>
<name>A0A9P8JGJ6_AURME</name>
<feature type="compositionally biased region" description="Polar residues" evidence="1">
    <location>
        <begin position="45"/>
        <end position="55"/>
    </location>
</feature>
<evidence type="ECO:0000256" key="1">
    <source>
        <dbReference type="SAM" id="MobiDB-lite"/>
    </source>
</evidence>
<comment type="caution">
    <text evidence="2">The sequence shown here is derived from an EMBL/GenBank/DDBJ whole genome shotgun (WGS) entry which is preliminary data.</text>
</comment>
<reference evidence="2" key="1">
    <citation type="journal article" date="2021" name="J Fungi (Basel)">
        <title>Virulence traits and population genomics of the black yeast Aureobasidium melanogenum.</title>
        <authorList>
            <person name="Cernosa A."/>
            <person name="Sun X."/>
            <person name="Gostincar C."/>
            <person name="Fang C."/>
            <person name="Gunde-Cimerman N."/>
            <person name="Song Z."/>
        </authorList>
    </citation>
    <scope>NUCLEOTIDE SEQUENCE</scope>
    <source>
        <strain evidence="2">EXF-9911</strain>
    </source>
</reference>
<sequence>LLELELGGGVDVHDMMTNLKLSSAFASWYLCIEIREKQRGKNLPNAHQHSNQPTPRLSKPSFCVSSEFKNPRAPIRRIMHFCSTAIESSTMHIFAVKQSSDQTSGPPPGGSSCFPGHLGPKDLAEKDLLLGAKGCGFAKRRELMGDWAEVIFDDRANERSLRNGNDGLSNTFKAKEALDRAQHLLLQRCKCLAGFEEDMINNSWTRLSRSRNHDIGARVTAINVVTMAERATRERVRSEVLRYLVLSIGQLPIAGKPSASDKTKHGQEKVDRLTDSNMCQCSLLGQLGWRSKHNSIMIGELVRGLLRAGYLPTTTFSWQLSV</sequence>